<gene>
    <name evidence="6" type="ORF">K450DRAFT_232020</name>
</gene>
<keyword evidence="7" id="KW-1185">Reference proteome</keyword>
<proteinExistence type="predicted"/>
<evidence type="ECO:0000259" key="5">
    <source>
        <dbReference type="PROSITE" id="PS50199"/>
    </source>
</evidence>
<dbReference type="GO" id="GO:0008270">
    <property type="term" value="F:zinc ion binding"/>
    <property type="evidence" value="ECO:0007669"/>
    <property type="project" value="UniProtKB-KW"/>
</dbReference>
<feature type="domain" description="RanBP2-type" evidence="5">
    <location>
        <begin position="84"/>
        <end position="113"/>
    </location>
</feature>
<dbReference type="PANTHER" id="PTHR23111">
    <property type="entry name" value="ZINC FINGER PROTEIN"/>
    <property type="match status" value="1"/>
</dbReference>
<keyword evidence="3" id="KW-0862">Zinc</keyword>
<evidence type="ECO:0000256" key="4">
    <source>
        <dbReference type="PROSITE-ProRule" id="PRU00322"/>
    </source>
</evidence>
<keyword evidence="1" id="KW-0479">Metal-binding</keyword>
<dbReference type="Gene3D" id="4.10.1060.10">
    <property type="entry name" value="Zinc finger, RanBP2-type"/>
    <property type="match status" value="2"/>
</dbReference>
<dbReference type="GO" id="GO:0003729">
    <property type="term" value="F:mRNA binding"/>
    <property type="evidence" value="ECO:0007669"/>
    <property type="project" value="TreeGrafter"/>
</dbReference>
<accession>A0AAD5HGX4</accession>
<evidence type="ECO:0000313" key="6">
    <source>
        <dbReference type="EMBL" id="KAI8581583.1"/>
    </source>
</evidence>
<evidence type="ECO:0000313" key="7">
    <source>
        <dbReference type="Proteomes" id="UP001206595"/>
    </source>
</evidence>
<evidence type="ECO:0000256" key="1">
    <source>
        <dbReference type="ARBA" id="ARBA00022723"/>
    </source>
</evidence>
<dbReference type="Proteomes" id="UP001206595">
    <property type="component" value="Unassembled WGS sequence"/>
</dbReference>
<dbReference type="EMBL" id="MU620905">
    <property type="protein sequence ID" value="KAI8581583.1"/>
    <property type="molecule type" value="Genomic_DNA"/>
</dbReference>
<dbReference type="RefSeq" id="XP_051446587.1">
    <property type="nucleotide sequence ID" value="XM_051587525.1"/>
</dbReference>
<dbReference type="Pfam" id="PF00641">
    <property type="entry name" value="Zn_ribbon_RanBP"/>
    <property type="match status" value="2"/>
</dbReference>
<evidence type="ECO:0000256" key="3">
    <source>
        <dbReference type="ARBA" id="ARBA00022833"/>
    </source>
</evidence>
<dbReference type="AlphaFoldDB" id="A0AAD5HGX4"/>
<sequence length="125" mass="14204">MYKYATRWTRILTALSAPNYRHIPSVQLKTSQLITTRLLSKSSGPLRSFRRGDWICPNCKLHNKAVRSVCLECGTLAASSRLVRKGDWLCPSCGCYNFQNRMSCKECEELREDVKESLKASGIDV</sequence>
<dbReference type="PROSITE" id="PS50199">
    <property type="entry name" value="ZF_RANBP2_2"/>
    <property type="match status" value="2"/>
</dbReference>
<comment type="caution">
    <text evidence="6">The sequence shown here is derived from an EMBL/GenBank/DDBJ whole genome shotgun (WGS) entry which is preliminary data.</text>
</comment>
<name>A0AAD5HGX4_UMBRA</name>
<protein>
    <recommendedName>
        <fullName evidence="5">RanBP2-type domain-containing protein</fullName>
    </recommendedName>
</protein>
<dbReference type="PROSITE" id="PS01358">
    <property type="entry name" value="ZF_RANBP2_1"/>
    <property type="match status" value="2"/>
</dbReference>
<evidence type="ECO:0000256" key="2">
    <source>
        <dbReference type="ARBA" id="ARBA00022771"/>
    </source>
</evidence>
<keyword evidence="2 4" id="KW-0863">Zinc-finger</keyword>
<reference evidence="6" key="1">
    <citation type="submission" date="2021-06" db="EMBL/GenBank/DDBJ databases">
        <authorList>
            <consortium name="DOE Joint Genome Institute"/>
            <person name="Mondo S.J."/>
            <person name="Amses K.R."/>
            <person name="Simmons D.R."/>
            <person name="Longcore J.E."/>
            <person name="Seto K."/>
            <person name="Alves G.H."/>
            <person name="Bonds A.E."/>
            <person name="Quandt C.A."/>
            <person name="Davis W.J."/>
            <person name="Chang Y."/>
            <person name="Letcher P.M."/>
            <person name="Powell M.J."/>
            <person name="Kuo A."/>
            <person name="Labutti K."/>
            <person name="Pangilinan J."/>
            <person name="Andreopoulos W."/>
            <person name="Tritt A."/>
            <person name="Riley R."/>
            <person name="Hundley H."/>
            <person name="Johnson J."/>
            <person name="Lipzen A."/>
            <person name="Barry K."/>
            <person name="Berbee M.L."/>
            <person name="Buchler N.E."/>
            <person name="Grigoriev I.V."/>
            <person name="Spatafora J.W."/>
            <person name="Stajich J.E."/>
            <person name="James T.Y."/>
        </authorList>
    </citation>
    <scope>NUCLEOTIDE SEQUENCE</scope>
    <source>
        <strain evidence="6">AG</strain>
    </source>
</reference>
<feature type="domain" description="RanBP2-type" evidence="5">
    <location>
        <begin position="50"/>
        <end position="79"/>
    </location>
</feature>
<dbReference type="PANTHER" id="PTHR23111:SF40">
    <property type="entry name" value="RNA-BINDING PROTEIN INVOLVED IN HETEROCHROMATIN ASSEMBLY-RELATED"/>
    <property type="match status" value="1"/>
</dbReference>
<dbReference type="InterPro" id="IPR001876">
    <property type="entry name" value="Znf_RanBP2"/>
</dbReference>
<reference evidence="6" key="2">
    <citation type="journal article" date="2022" name="Proc. Natl. Acad. Sci. U.S.A.">
        <title>Diploid-dominant life cycles characterize the early evolution of Fungi.</title>
        <authorList>
            <person name="Amses K.R."/>
            <person name="Simmons D.R."/>
            <person name="Longcore J.E."/>
            <person name="Mondo S.J."/>
            <person name="Seto K."/>
            <person name="Jeronimo G.H."/>
            <person name="Bonds A.E."/>
            <person name="Quandt C.A."/>
            <person name="Davis W.J."/>
            <person name="Chang Y."/>
            <person name="Federici B.A."/>
            <person name="Kuo A."/>
            <person name="LaButti K."/>
            <person name="Pangilinan J."/>
            <person name="Andreopoulos W."/>
            <person name="Tritt A."/>
            <person name="Riley R."/>
            <person name="Hundley H."/>
            <person name="Johnson J."/>
            <person name="Lipzen A."/>
            <person name="Barry K."/>
            <person name="Lang B.F."/>
            <person name="Cuomo C.A."/>
            <person name="Buchler N.E."/>
            <person name="Grigoriev I.V."/>
            <person name="Spatafora J.W."/>
            <person name="Stajich J.E."/>
            <person name="James T.Y."/>
        </authorList>
    </citation>
    <scope>NUCLEOTIDE SEQUENCE</scope>
    <source>
        <strain evidence="6">AG</strain>
    </source>
</reference>
<dbReference type="SUPFAM" id="SSF90209">
    <property type="entry name" value="Ran binding protein zinc finger-like"/>
    <property type="match status" value="2"/>
</dbReference>
<dbReference type="InterPro" id="IPR036443">
    <property type="entry name" value="Znf_RanBP2_sf"/>
</dbReference>
<organism evidence="6 7">
    <name type="scientific">Umbelopsis ramanniana AG</name>
    <dbReference type="NCBI Taxonomy" id="1314678"/>
    <lineage>
        <taxon>Eukaryota</taxon>
        <taxon>Fungi</taxon>
        <taxon>Fungi incertae sedis</taxon>
        <taxon>Mucoromycota</taxon>
        <taxon>Mucoromycotina</taxon>
        <taxon>Umbelopsidomycetes</taxon>
        <taxon>Umbelopsidales</taxon>
        <taxon>Umbelopsidaceae</taxon>
        <taxon>Umbelopsis</taxon>
    </lineage>
</organism>
<dbReference type="SMART" id="SM00547">
    <property type="entry name" value="ZnF_RBZ"/>
    <property type="match status" value="2"/>
</dbReference>
<dbReference type="GeneID" id="75912870"/>